<protein>
    <submittedName>
        <fullName evidence="7">Uncharacterized protein</fullName>
    </submittedName>
</protein>
<reference evidence="7" key="1">
    <citation type="journal article" date="2020" name="Stud. Mycol.">
        <title>101 Dothideomycetes genomes: a test case for predicting lifestyles and emergence of pathogens.</title>
        <authorList>
            <person name="Haridas S."/>
            <person name="Albert R."/>
            <person name="Binder M."/>
            <person name="Bloem J."/>
            <person name="Labutti K."/>
            <person name="Salamov A."/>
            <person name="Andreopoulos B."/>
            <person name="Baker S."/>
            <person name="Barry K."/>
            <person name="Bills G."/>
            <person name="Bluhm B."/>
            <person name="Cannon C."/>
            <person name="Castanera R."/>
            <person name="Culley D."/>
            <person name="Daum C."/>
            <person name="Ezra D."/>
            <person name="Gonzalez J."/>
            <person name="Henrissat B."/>
            <person name="Kuo A."/>
            <person name="Liang C."/>
            <person name="Lipzen A."/>
            <person name="Lutzoni F."/>
            <person name="Magnuson J."/>
            <person name="Mondo S."/>
            <person name="Nolan M."/>
            <person name="Ohm R."/>
            <person name="Pangilinan J."/>
            <person name="Park H.-J."/>
            <person name="Ramirez L."/>
            <person name="Alfaro M."/>
            <person name="Sun H."/>
            <person name="Tritt A."/>
            <person name="Yoshinaga Y."/>
            <person name="Zwiers L.-H."/>
            <person name="Turgeon B."/>
            <person name="Goodwin S."/>
            <person name="Spatafora J."/>
            <person name="Crous P."/>
            <person name="Grigoriev I."/>
        </authorList>
    </citation>
    <scope>NUCLEOTIDE SEQUENCE</scope>
    <source>
        <strain evidence="7">CBS 133067</strain>
    </source>
</reference>
<feature type="transmembrane region" description="Helical" evidence="6">
    <location>
        <begin position="35"/>
        <end position="55"/>
    </location>
</feature>
<keyword evidence="4 6" id="KW-1133">Transmembrane helix</keyword>
<evidence type="ECO:0000256" key="2">
    <source>
        <dbReference type="ARBA" id="ARBA00022448"/>
    </source>
</evidence>
<evidence type="ECO:0000256" key="4">
    <source>
        <dbReference type="ARBA" id="ARBA00022989"/>
    </source>
</evidence>
<dbReference type="PANTHER" id="PTHR45649">
    <property type="entry name" value="AMINO-ACID PERMEASE BAT1"/>
    <property type="match status" value="1"/>
</dbReference>
<dbReference type="Proteomes" id="UP000799772">
    <property type="component" value="Unassembled WGS sequence"/>
</dbReference>
<sequence length="291" mass="31584">MDWQSGAASTAFLAGTEIQGLIVLNHLETYTFERWHGTLIVIAITLICGIVNSILAKTPFPGMVRCNTARCWPLRYHDYLAGPHSQVVSPRCLDTGAGWGSTGLLCLIGTLAPTTSIMGSDAAAHMSEELLDASHTLPQAMLATLVINGTLGFVMLVTFVPPGWDIPLDCVLITVTIQILLSLTNIGSTIAFNQVVSWGPTPVLDNMNWSILMYGGVIVLALVWFALKGCKIYVGSVGYVRKNVEGNGHLWHLLLDKFDMMQKKFIESEDVSCQSGMTSDDLALKDSRVLV</sequence>
<dbReference type="GO" id="GO:0016020">
    <property type="term" value="C:membrane"/>
    <property type="evidence" value="ECO:0007669"/>
    <property type="project" value="UniProtKB-SubCell"/>
</dbReference>
<evidence type="ECO:0000256" key="1">
    <source>
        <dbReference type="ARBA" id="ARBA00004141"/>
    </source>
</evidence>
<evidence type="ECO:0000313" key="8">
    <source>
        <dbReference type="Proteomes" id="UP000799772"/>
    </source>
</evidence>
<keyword evidence="3 6" id="KW-0812">Transmembrane</keyword>
<feature type="transmembrane region" description="Helical" evidence="6">
    <location>
        <begin position="99"/>
        <end position="120"/>
    </location>
</feature>
<organism evidence="7 8">
    <name type="scientific">Rhizodiscina lignyota</name>
    <dbReference type="NCBI Taxonomy" id="1504668"/>
    <lineage>
        <taxon>Eukaryota</taxon>
        <taxon>Fungi</taxon>
        <taxon>Dikarya</taxon>
        <taxon>Ascomycota</taxon>
        <taxon>Pezizomycotina</taxon>
        <taxon>Dothideomycetes</taxon>
        <taxon>Pleosporomycetidae</taxon>
        <taxon>Aulographales</taxon>
        <taxon>Rhizodiscinaceae</taxon>
        <taxon>Rhizodiscina</taxon>
    </lineage>
</organism>
<evidence type="ECO:0000256" key="3">
    <source>
        <dbReference type="ARBA" id="ARBA00022692"/>
    </source>
</evidence>
<gene>
    <name evidence="7" type="ORF">NA57DRAFT_77176</name>
</gene>
<dbReference type="GO" id="GO:0022857">
    <property type="term" value="F:transmembrane transporter activity"/>
    <property type="evidence" value="ECO:0007669"/>
    <property type="project" value="UniProtKB-ARBA"/>
</dbReference>
<feature type="transmembrane region" description="Helical" evidence="6">
    <location>
        <begin position="171"/>
        <end position="195"/>
    </location>
</feature>
<evidence type="ECO:0000256" key="5">
    <source>
        <dbReference type="ARBA" id="ARBA00023136"/>
    </source>
</evidence>
<comment type="subcellular location">
    <subcellularLocation>
        <location evidence="1">Membrane</location>
        <topology evidence="1">Multi-pass membrane protein</topology>
    </subcellularLocation>
</comment>
<keyword evidence="8" id="KW-1185">Reference proteome</keyword>
<evidence type="ECO:0000313" key="7">
    <source>
        <dbReference type="EMBL" id="KAF2098384.1"/>
    </source>
</evidence>
<accession>A0A9P4ICM7</accession>
<dbReference type="EMBL" id="ML978127">
    <property type="protein sequence ID" value="KAF2098384.1"/>
    <property type="molecule type" value="Genomic_DNA"/>
</dbReference>
<dbReference type="AlphaFoldDB" id="A0A9P4ICM7"/>
<feature type="transmembrane region" description="Helical" evidence="6">
    <location>
        <begin position="140"/>
        <end position="159"/>
    </location>
</feature>
<keyword evidence="5 6" id="KW-0472">Membrane</keyword>
<proteinExistence type="predicted"/>
<dbReference type="PANTHER" id="PTHR45649:SF2">
    <property type="entry name" value="ACID PERMEASE, PUTATIVE-RELATED"/>
    <property type="match status" value="1"/>
</dbReference>
<feature type="transmembrane region" description="Helical" evidence="6">
    <location>
        <begin position="207"/>
        <end position="227"/>
    </location>
</feature>
<evidence type="ECO:0000256" key="6">
    <source>
        <dbReference type="SAM" id="Phobius"/>
    </source>
</evidence>
<name>A0A9P4ICM7_9PEZI</name>
<keyword evidence="2" id="KW-0813">Transport</keyword>
<comment type="caution">
    <text evidence="7">The sequence shown here is derived from an EMBL/GenBank/DDBJ whole genome shotgun (WGS) entry which is preliminary data.</text>
</comment>